<keyword evidence="1" id="KW-0805">Transcription regulation</keyword>
<dbReference type="Proteomes" id="UP001329430">
    <property type="component" value="Chromosome 5"/>
</dbReference>
<dbReference type="EMBL" id="JAVRBK010000005">
    <property type="protein sequence ID" value="KAK5643304.1"/>
    <property type="molecule type" value="Genomic_DNA"/>
</dbReference>
<dbReference type="PRINTS" id="PR00042">
    <property type="entry name" value="LEUZIPPRFOS"/>
</dbReference>
<proteinExistence type="predicted"/>
<organism evidence="7 8">
    <name type="scientific">Pyrocoelia pectoralis</name>
    <dbReference type="NCBI Taxonomy" id="417401"/>
    <lineage>
        <taxon>Eukaryota</taxon>
        <taxon>Metazoa</taxon>
        <taxon>Ecdysozoa</taxon>
        <taxon>Arthropoda</taxon>
        <taxon>Hexapoda</taxon>
        <taxon>Insecta</taxon>
        <taxon>Pterygota</taxon>
        <taxon>Neoptera</taxon>
        <taxon>Endopterygota</taxon>
        <taxon>Coleoptera</taxon>
        <taxon>Polyphaga</taxon>
        <taxon>Elateriformia</taxon>
        <taxon>Elateroidea</taxon>
        <taxon>Lampyridae</taxon>
        <taxon>Lampyrinae</taxon>
        <taxon>Pyrocoelia</taxon>
    </lineage>
</organism>
<feature type="compositionally biased region" description="Low complexity" evidence="5">
    <location>
        <begin position="66"/>
        <end position="75"/>
    </location>
</feature>
<feature type="region of interest" description="Disordered" evidence="5">
    <location>
        <begin position="126"/>
        <end position="153"/>
    </location>
</feature>
<dbReference type="InterPro" id="IPR046347">
    <property type="entry name" value="bZIP_sf"/>
</dbReference>
<keyword evidence="4" id="KW-0175">Coiled coil</keyword>
<evidence type="ECO:0000259" key="6">
    <source>
        <dbReference type="PROSITE" id="PS50217"/>
    </source>
</evidence>
<reference evidence="7 8" key="1">
    <citation type="journal article" date="2024" name="Insects">
        <title>An Improved Chromosome-Level Genome Assembly of the Firefly Pyrocoelia pectoralis.</title>
        <authorList>
            <person name="Fu X."/>
            <person name="Meyer-Rochow V.B."/>
            <person name="Ballantyne L."/>
            <person name="Zhu X."/>
        </authorList>
    </citation>
    <scope>NUCLEOTIDE SEQUENCE [LARGE SCALE GENOMIC DNA]</scope>
    <source>
        <strain evidence="7">XCY_ONT2</strain>
    </source>
</reference>
<evidence type="ECO:0000313" key="7">
    <source>
        <dbReference type="EMBL" id="KAK5643304.1"/>
    </source>
</evidence>
<accession>A0AAN7VG16</accession>
<evidence type="ECO:0000313" key="8">
    <source>
        <dbReference type="Proteomes" id="UP001329430"/>
    </source>
</evidence>
<feature type="compositionally biased region" description="Basic and acidic residues" evidence="5">
    <location>
        <begin position="126"/>
        <end position="139"/>
    </location>
</feature>
<feature type="region of interest" description="Disordered" evidence="5">
    <location>
        <begin position="61"/>
        <end position="88"/>
    </location>
</feature>
<dbReference type="InterPro" id="IPR004827">
    <property type="entry name" value="bZIP"/>
</dbReference>
<evidence type="ECO:0000256" key="2">
    <source>
        <dbReference type="ARBA" id="ARBA00023125"/>
    </source>
</evidence>
<dbReference type="InterPro" id="IPR000837">
    <property type="entry name" value="AP-1"/>
</dbReference>
<dbReference type="Gene3D" id="1.20.5.170">
    <property type="match status" value="1"/>
</dbReference>
<evidence type="ECO:0000256" key="3">
    <source>
        <dbReference type="ARBA" id="ARBA00023163"/>
    </source>
</evidence>
<dbReference type="PROSITE" id="PS00036">
    <property type="entry name" value="BZIP_BASIC"/>
    <property type="match status" value="1"/>
</dbReference>
<evidence type="ECO:0000256" key="1">
    <source>
        <dbReference type="ARBA" id="ARBA00023015"/>
    </source>
</evidence>
<evidence type="ECO:0000256" key="4">
    <source>
        <dbReference type="SAM" id="Coils"/>
    </source>
</evidence>
<dbReference type="Pfam" id="PF00170">
    <property type="entry name" value="bZIP_1"/>
    <property type="match status" value="1"/>
</dbReference>
<dbReference type="SUPFAM" id="SSF57959">
    <property type="entry name" value="Leucine zipper domain"/>
    <property type="match status" value="1"/>
</dbReference>
<name>A0AAN7VG16_9COLE</name>
<dbReference type="GO" id="GO:0005634">
    <property type="term" value="C:nucleus"/>
    <property type="evidence" value="ECO:0007669"/>
    <property type="project" value="TreeGrafter"/>
</dbReference>
<dbReference type="GO" id="GO:0000981">
    <property type="term" value="F:DNA-binding transcription factor activity, RNA polymerase II-specific"/>
    <property type="evidence" value="ECO:0007669"/>
    <property type="project" value="TreeGrafter"/>
</dbReference>
<keyword evidence="3" id="KW-0804">Transcription</keyword>
<feature type="domain" description="BZIP" evidence="6">
    <location>
        <begin position="146"/>
        <end position="209"/>
    </location>
</feature>
<protein>
    <recommendedName>
        <fullName evidence="6">BZIP domain-containing protein</fullName>
    </recommendedName>
</protein>
<feature type="compositionally biased region" description="Polar residues" evidence="5">
    <location>
        <begin position="76"/>
        <end position="88"/>
    </location>
</feature>
<dbReference type="PANTHER" id="PTHR23351">
    <property type="entry name" value="FOS TRANSCRIPTION FACTOR-RELATED"/>
    <property type="match status" value="1"/>
</dbReference>
<feature type="coiled-coil region" evidence="4">
    <location>
        <begin position="178"/>
        <end position="212"/>
    </location>
</feature>
<dbReference type="SMART" id="SM00338">
    <property type="entry name" value="BRLZ"/>
    <property type="match status" value="1"/>
</dbReference>
<dbReference type="PROSITE" id="PS50217">
    <property type="entry name" value="BZIP"/>
    <property type="match status" value="1"/>
</dbReference>
<dbReference type="GO" id="GO:0000978">
    <property type="term" value="F:RNA polymerase II cis-regulatory region sequence-specific DNA binding"/>
    <property type="evidence" value="ECO:0007669"/>
    <property type="project" value="TreeGrafter"/>
</dbReference>
<gene>
    <name evidence="7" type="ORF">RI129_007149</name>
</gene>
<keyword evidence="8" id="KW-1185">Reference proteome</keyword>
<comment type="caution">
    <text evidence="7">The sequence shown here is derived from an EMBL/GenBank/DDBJ whole genome shotgun (WGS) entry which is preliminary data.</text>
</comment>
<dbReference type="PANTHER" id="PTHR23351:SF24">
    <property type="entry name" value="ACTIVATING TRANSCRIPTION FACTOR 3-RELATED"/>
    <property type="match status" value="1"/>
</dbReference>
<evidence type="ECO:0000256" key="5">
    <source>
        <dbReference type="SAM" id="MobiDB-lite"/>
    </source>
</evidence>
<keyword evidence="2" id="KW-0238">DNA-binding</keyword>
<sequence length="346" mass="39141">MYNLNINLAQSAANAVNNLLSVDSACTTPRTPEILNSLIAMTNPLDNYTFGDDLLKTTSGPLTTLSNDSNSSSCSQVESPTTTPPSIQHTCSQLIKAGLKLSIEQKRKHNSESEDLLDLDHCSKRIKKSESDSEDRKNDGLTAEDEERRRRRRERNKIAATKCRLKKREKTINLIQESQTLDDQNVDLKKQVQELQNQRRQLVEMLSSHRQNCKHNLPRVTRDNVTTRLPPLFSLSNAVIETNHSYSRPASVDSSFKAQTINIYNRPASVGVISDITYNRSMIQFNNKLPNIIIEEPPVDSYQPQFTNLDDPECLTYQYNNQPCHNYNGNNNQSYNSTGFDNGCMA</sequence>
<dbReference type="AlphaFoldDB" id="A0AAN7VG16"/>